<name>A0A3M2M0B5_9ACTN</name>
<organism evidence="2 3">
    <name type="scientific">Actinomadura harenae</name>
    <dbReference type="NCBI Taxonomy" id="2483351"/>
    <lineage>
        <taxon>Bacteria</taxon>
        <taxon>Bacillati</taxon>
        <taxon>Actinomycetota</taxon>
        <taxon>Actinomycetes</taxon>
        <taxon>Streptosporangiales</taxon>
        <taxon>Thermomonosporaceae</taxon>
        <taxon>Actinomadura</taxon>
    </lineage>
</organism>
<dbReference type="OrthoDB" id="5119191at2"/>
<accession>A0A3M2M0B5</accession>
<keyword evidence="2" id="KW-0648">Protein biosynthesis</keyword>
<protein>
    <submittedName>
        <fullName evidence="2">Translation initiation factor IF-2</fullName>
    </submittedName>
</protein>
<evidence type="ECO:0000256" key="1">
    <source>
        <dbReference type="SAM" id="SignalP"/>
    </source>
</evidence>
<feature type="chain" id="PRO_5038795580" evidence="1">
    <location>
        <begin position="20"/>
        <end position="247"/>
    </location>
</feature>
<reference evidence="2 3" key="1">
    <citation type="submission" date="2018-10" db="EMBL/GenBank/DDBJ databases">
        <title>Isolation from soil.</title>
        <authorList>
            <person name="Hu J."/>
        </authorList>
    </citation>
    <scope>NUCLEOTIDE SEQUENCE [LARGE SCALE GENOMIC DNA]</scope>
    <source>
        <strain evidence="2 3">NEAU-Ht49</strain>
    </source>
</reference>
<dbReference type="AlphaFoldDB" id="A0A3M2M0B5"/>
<dbReference type="EMBL" id="RFFG01000039">
    <property type="protein sequence ID" value="RMI41815.1"/>
    <property type="molecule type" value="Genomic_DNA"/>
</dbReference>
<keyword evidence="2" id="KW-0396">Initiation factor</keyword>
<feature type="signal peptide" evidence="1">
    <location>
        <begin position="1"/>
        <end position="19"/>
    </location>
</feature>
<dbReference type="GO" id="GO:0003743">
    <property type="term" value="F:translation initiation factor activity"/>
    <property type="evidence" value="ECO:0007669"/>
    <property type="project" value="UniProtKB-KW"/>
</dbReference>
<comment type="caution">
    <text evidence="2">The sequence shown here is derived from an EMBL/GenBank/DDBJ whole genome shotgun (WGS) entry which is preliminary data.</text>
</comment>
<dbReference type="RefSeq" id="WP_122196306.1">
    <property type="nucleotide sequence ID" value="NZ_JBHSKC010000023.1"/>
</dbReference>
<dbReference type="Proteomes" id="UP000282674">
    <property type="component" value="Unassembled WGS sequence"/>
</dbReference>
<proteinExistence type="predicted"/>
<keyword evidence="1" id="KW-0732">Signal</keyword>
<evidence type="ECO:0000313" key="3">
    <source>
        <dbReference type="Proteomes" id="UP000282674"/>
    </source>
</evidence>
<dbReference type="PROSITE" id="PS51257">
    <property type="entry name" value="PROKAR_LIPOPROTEIN"/>
    <property type="match status" value="1"/>
</dbReference>
<keyword evidence="3" id="KW-1185">Reference proteome</keyword>
<gene>
    <name evidence="2" type="ORF">EBO15_22000</name>
</gene>
<sequence>MRRLTPLAGLLLSASVAGCGLVPSAEDQATDVARGKARRMGNVLRGANSLSAPQDLAHRASELDDADVLKVSGTSPETGGVRLVVRVEGQGGESANGDEVTVRRCFELAIDRNAEFDTVPPQVPCPSNAPLTFAPWPKAPALPSEARLREALPSVPRGGRADETGIRAAVTRMRLDPAIDAAYLTEGDTVGLALTVRPLHAYGALDCVLVRVAPGETAVFTPSTIQRMPGEGGCSAGNAISPMPPPH</sequence>
<evidence type="ECO:0000313" key="2">
    <source>
        <dbReference type="EMBL" id="RMI41815.1"/>
    </source>
</evidence>